<organism evidence="2 3">
    <name type="scientific">Novosphingobium album</name>
    <name type="common">ex Liu et al. 2023</name>
    <dbReference type="NCBI Taxonomy" id="3031130"/>
    <lineage>
        <taxon>Bacteria</taxon>
        <taxon>Pseudomonadati</taxon>
        <taxon>Pseudomonadota</taxon>
        <taxon>Alphaproteobacteria</taxon>
        <taxon>Sphingomonadales</taxon>
        <taxon>Sphingomonadaceae</taxon>
        <taxon>Novosphingobium</taxon>
    </lineage>
</organism>
<dbReference type="EMBL" id="JARESE010000083">
    <property type="protein sequence ID" value="MDE8654451.1"/>
    <property type="molecule type" value="Genomic_DNA"/>
</dbReference>
<dbReference type="CDD" id="cd00093">
    <property type="entry name" value="HTH_XRE"/>
    <property type="match status" value="1"/>
</dbReference>
<dbReference type="InterPro" id="IPR001387">
    <property type="entry name" value="Cro/C1-type_HTH"/>
</dbReference>
<dbReference type="SUPFAM" id="SSF47413">
    <property type="entry name" value="lambda repressor-like DNA-binding domains"/>
    <property type="match status" value="1"/>
</dbReference>
<sequence length="116" mass="13085">MTSQSNTPVDHAAVIAELKKIVGRRIEDQRLLQRMTQAKLAAKVGIGVRWLREIEMGGTRARLDDYLRCAHGVGLSSGQVFIPLLLLEHEKPIPSMFFIDHMHEIEGELIERFGPV</sequence>
<gene>
    <name evidence="2" type="ORF">PYV00_22395</name>
</gene>
<dbReference type="Gene3D" id="1.10.260.40">
    <property type="entry name" value="lambda repressor-like DNA-binding domains"/>
    <property type="match status" value="1"/>
</dbReference>
<name>A0ABT5WX22_9SPHN</name>
<dbReference type="RefSeq" id="WP_275230566.1">
    <property type="nucleotide sequence ID" value="NZ_JARESE010000083.1"/>
</dbReference>
<reference evidence="2 3" key="1">
    <citation type="submission" date="2023-03" db="EMBL/GenBank/DDBJ databases">
        <title>NovoSphingobium album sp. nov. isolated from polycyclic aromatic hydrocarbons- and heavy-metal polluted soil.</title>
        <authorList>
            <person name="Liu Z."/>
            <person name="Wang K."/>
        </authorList>
    </citation>
    <scope>NUCLEOTIDE SEQUENCE [LARGE SCALE GENOMIC DNA]</scope>
    <source>
        <strain evidence="2 3">H3SJ31-1</strain>
    </source>
</reference>
<keyword evidence="3" id="KW-1185">Reference proteome</keyword>
<comment type="caution">
    <text evidence="2">The sequence shown here is derived from an EMBL/GenBank/DDBJ whole genome shotgun (WGS) entry which is preliminary data.</text>
</comment>
<dbReference type="InterPro" id="IPR010982">
    <property type="entry name" value="Lambda_DNA-bd_dom_sf"/>
</dbReference>
<feature type="domain" description="HTH cro/C1-type" evidence="1">
    <location>
        <begin position="25"/>
        <end position="80"/>
    </location>
</feature>
<evidence type="ECO:0000259" key="1">
    <source>
        <dbReference type="SMART" id="SM00530"/>
    </source>
</evidence>
<evidence type="ECO:0000313" key="2">
    <source>
        <dbReference type="EMBL" id="MDE8654451.1"/>
    </source>
</evidence>
<accession>A0ABT5WX22</accession>
<dbReference type="SMART" id="SM00530">
    <property type="entry name" value="HTH_XRE"/>
    <property type="match status" value="1"/>
</dbReference>
<dbReference type="Proteomes" id="UP001216253">
    <property type="component" value="Unassembled WGS sequence"/>
</dbReference>
<evidence type="ECO:0000313" key="3">
    <source>
        <dbReference type="Proteomes" id="UP001216253"/>
    </source>
</evidence>
<proteinExistence type="predicted"/>
<protein>
    <submittedName>
        <fullName evidence="2">Transcriptional regulator</fullName>
    </submittedName>
</protein>